<proteinExistence type="inferred from homology"/>
<keyword evidence="9" id="KW-1185">Reference proteome</keyword>
<evidence type="ECO:0000256" key="3">
    <source>
        <dbReference type="ARBA" id="ARBA00012756"/>
    </source>
</evidence>
<dbReference type="SUPFAM" id="SSF49303">
    <property type="entry name" value="beta-Galactosidase/glucuronidase domain"/>
    <property type="match status" value="1"/>
</dbReference>
<organism evidence="8 9">
    <name type="scientific">Cyphellophora attinorum</name>
    <dbReference type="NCBI Taxonomy" id="1664694"/>
    <lineage>
        <taxon>Eukaryota</taxon>
        <taxon>Fungi</taxon>
        <taxon>Dikarya</taxon>
        <taxon>Ascomycota</taxon>
        <taxon>Pezizomycotina</taxon>
        <taxon>Eurotiomycetes</taxon>
        <taxon>Chaetothyriomycetidae</taxon>
        <taxon>Chaetothyriales</taxon>
        <taxon>Cyphellophoraceae</taxon>
        <taxon>Cyphellophora</taxon>
    </lineage>
</organism>
<dbReference type="GO" id="GO:0005990">
    <property type="term" value="P:lactose catabolic process"/>
    <property type="evidence" value="ECO:0007669"/>
    <property type="project" value="TreeGrafter"/>
</dbReference>
<dbReference type="InterPro" id="IPR008979">
    <property type="entry name" value="Galactose-bd-like_sf"/>
</dbReference>
<comment type="caution">
    <text evidence="8">The sequence shown here is derived from an EMBL/GenBank/DDBJ whole genome shotgun (WGS) entry which is preliminary data.</text>
</comment>
<dbReference type="AlphaFoldDB" id="A0A0N1NY58"/>
<dbReference type="SUPFAM" id="SSF49785">
    <property type="entry name" value="Galactose-binding domain-like"/>
    <property type="match status" value="1"/>
</dbReference>
<dbReference type="EMBL" id="LFJN01000019">
    <property type="protein sequence ID" value="KPI38402.1"/>
    <property type="molecule type" value="Genomic_DNA"/>
</dbReference>
<protein>
    <recommendedName>
        <fullName evidence="3">beta-galactosidase</fullName>
        <ecNumber evidence="3">3.2.1.23</ecNumber>
    </recommendedName>
</protein>
<dbReference type="RefSeq" id="XP_017998365.1">
    <property type="nucleotide sequence ID" value="XM_018140865.1"/>
</dbReference>
<evidence type="ECO:0000313" key="9">
    <source>
        <dbReference type="Proteomes" id="UP000038010"/>
    </source>
</evidence>
<accession>A0A0N1NY58</accession>
<evidence type="ECO:0000259" key="7">
    <source>
        <dbReference type="Pfam" id="PF02837"/>
    </source>
</evidence>
<dbReference type="InterPro" id="IPR013783">
    <property type="entry name" value="Ig-like_fold"/>
</dbReference>
<dbReference type="InterPro" id="IPR006104">
    <property type="entry name" value="Glyco_hydro_2_N"/>
</dbReference>
<sequence>MALQPTIFPGFVPDWSNLDVLHRNTLPPRAHFYTYGTPNAALSYDREQSLYQSLNGTWKFRYEQCPFETSVGSANTSAWDFIEVPGMWQTQGYGNPHYTNFNFPFPVTAPNVSYINPTGTYFRDFEIPEPWSDHQIRLRFEGVDSAFHVYINGDEVGYSQGSRNPSEFDITPYLEVGSTNNVSVQVYQWSDATYIEDQDQWWLSGIFRDVYLVPFHKNSVVDFEATPLVADDFKSAVLNVNLKIQGTPQPLNLTLSHPNGTSLQQMPGNATGSNELRVSGDDLVLWSAESPSLYTLLIGLHKSKGRIPEHRA</sequence>
<dbReference type="GO" id="GO:0009341">
    <property type="term" value="C:beta-galactosidase complex"/>
    <property type="evidence" value="ECO:0007669"/>
    <property type="project" value="TreeGrafter"/>
</dbReference>
<dbReference type="InterPro" id="IPR050347">
    <property type="entry name" value="Bact_Beta-galactosidase"/>
</dbReference>
<dbReference type="PANTHER" id="PTHR46323:SF2">
    <property type="entry name" value="BETA-GALACTOSIDASE"/>
    <property type="match status" value="1"/>
</dbReference>
<evidence type="ECO:0000256" key="5">
    <source>
        <dbReference type="ARBA" id="ARBA00023295"/>
    </source>
</evidence>
<dbReference type="Pfam" id="PF00703">
    <property type="entry name" value="Glyco_hydro_2"/>
    <property type="match status" value="1"/>
</dbReference>
<feature type="domain" description="Glycosyl hydrolases family 2 sugar binding" evidence="7">
    <location>
        <begin position="52"/>
        <end position="213"/>
    </location>
</feature>
<keyword evidence="5" id="KW-0326">Glycosidase</keyword>
<reference evidence="8 9" key="1">
    <citation type="submission" date="2015-06" db="EMBL/GenBank/DDBJ databases">
        <title>Draft genome of the ant-associated black yeast Phialophora attae CBS 131958.</title>
        <authorList>
            <person name="Moreno L.F."/>
            <person name="Stielow B.J."/>
            <person name="de Hoog S."/>
            <person name="Vicente V.A."/>
            <person name="Weiss V.A."/>
            <person name="de Vries M."/>
            <person name="Cruz L.M."/>
            <person name="Souza E.M."/>
        </authorList>
    </citation>
    <scope>NUCLEOTIDE SEQUENCE [LARGE SCALE GENOMIC DNA]</scope>
    <source>
        <strain evidence="8 9">CBS 131958</strain>
    </source>
</reference>
<dbReference type="Pfam" id="PF02837">
    <property type="entry name" value="Glyco_hydro_2_N"/>
    <property type="match status" value="1"/>
</dbReference>
<comment type="catalytic activity">
    <reaction evidence="1">
        <text>Hydrolysis of terminal non-reducing beta-D-galactose residues in beta-D-galactosides.</text>
        <dbReference type="EC" id="3.2.1.23"/>
    </reaction>
</comment>
<evidence type="ECO:0000256" key="1">
    <source>
        <dbReference type="ARBA" id="ARBA00001412"/>
    </source>
</evidence>
<feature type="domain" description="Glycoside hydrolase family 2 immunoglobulin-like beta-sandwich" evidence="6">
    <location>
        <begin position="220"/>
        <end position="306"/>
    </location>
</feature>
<dbReference type="OrthoDB" id="408320at2759"/>
<dbReference type="STRING" id="1664694.A0A0N1NY58"/>
<dbReference type="InterPro" id="IPR006102">
    <property type="entry name" value="Ig-like_GH2"/>
</dbReference>
<evidence type="ECO:0000313" key="8">
    <source>
        <dbReference type="EMBL" id="KPI38402.1"/>
    </source>
</evidence>
<dbReference type="Proteomes" id="UP000038010">
    <property type="component" value="Unassembled WGS sequence"/>
</dbReference>
<gene>
    <name evidence="8" type="ORF">AB675_11972</name>
</gene>
<comment type="similarity">
    <text evidence="2">Belongs to the glycosyl hydrolase 2 family.</text>
</comment>
<dbReference type="Gene3D" id="2.60.40.10">
    <property type="entry name" value="Immunoglobulins"/>
    <property type="match status" value="1"/>
</dbReference>
<dbReference type="GeneID" id="28732746"/>
<evidence type="ECO:0000256" key="2">
    <source>
        <dbReference type="ARBA" id="ARBA00007401"/>
    </source>
</evidence>
<evidence type="ECO:0000256" key="4">
    <source>
        <dbReference type="ARBA" id="ARBA00022801"/>
    </source>
</evidence>
<evidence type="ECO:0000259" key="6">
    <source>
        <dbReference type="Pfam" id="PF00703"/>
    </source>
</evidence>
<dbReference type="EC" id="3.2.1.23" evidence="3"/>
<keyword evidence="4" id="KW-0378">Hydrolase</keyword>
<dbReference type="GO" id="GO:0004565">
    <property type="term" value="F:beta-galactosidase activity"/>
    <property type="evidence" value="ECO:0007669"/>
    <property type="project" value="UniProtKB-EC"/>
</dbReference>
<name>A0A0N1NY58_9EURO</name>
<dbReference type="Gene3D" id="2.60.120.260">
    <property type="entry name" value="Galactose-binding domain-like"/>
    <property type="match status" value="1"/>
</dbReference>
<dbReference type="PANTHER" id="PTHR46323">
    <property type="entry name" value="BETA-GALACTOSIDASE"/>
    <property type="match status" value="1"/>
</dbReference>
<dbReference type="InterPro" id="IPR036156">
    <property type="entry name" value="Beta-gal/glucu_dom_sf"/>
</dbReference>
<dbReference type="VEuPathDB" id="FungiDB:AB675_11972"/>